<sequence>MNAANSSQWLQPAFNDPVLDAQTSFRSALKALAEPGLVQPLNRALALENLHPATYALCLAFLDGDTPLWLAPRFDTPAIRANLAFHCGCPIVAEREGALFALLDESQLADLSDFDNGSERYPDQSCTLLIQLDALSNGDVLRWRGPGIKDVRSVELPLPAAFWQQRQARSAFPRGLDAFFAAGEQVIGLPRSTRVLLNAEEAA</sequence>
<keyword evidence="2" id="KW-1185">Reference proteome</keyword>
<protein>
    <submittedName>
        <fullName evidence="1">Alpha-D-ribose 1-methylphosphonate 5-triphosphate synthase subunit PhnH</fullName>
    </submittedName>
</protein>
<gene>
    <name evidence="1" type="ORF">SAMN05421553_2983</name>
</gene>
<dbReference type="EMBL" id="FNSC01000001">
    <property type="protein sequence ID" value="SED61584.1"/>
    <property type="molecule type" value="Genomic_DNA"/>
</dbReference>
<dbReference type="InterPro" id="IPR038058">
    <property type="entry name" value="PhnH-like_sp"/>
</dbReference>
<accession>A0A1H5C5C8</accession>
<evidence type="ECO:0000313" key="2">
    <source>
        <dbReference type="Proteomes" id="UP000242849"/>
    </source>
</evidence>
<evidence type="ECO:0000313" key="1">
    <source>
        <dbReference type="EMBL" id="SED61584.1"/>
    </source>
</evidence>
<dbReference type="InterPro" id="IPR008772">
    <property type="entry name" value="Phosphonate_metab_PhnH"/>
</dbReference>
<dbReference type="SUPFAM" id="SSF159709">
    <property type="entry name" value="PhnH-like"/>
    <property type="match status" value="1"/>
</dbReference>
<organism evidence="1 2">
    <name type="scientific">Pseudomonas anguilliseptica</name>
    <dbReference type="NCBI Taxonomy" id="53406"/>
    <lineage>
        <taxon>Bacteria</taxon>
        <taxon>Pseudomonadati</taxon>
        <taxon>Pseudomonadota</taxon>
        <taxon>Gammaproteobacteria</taxon>
        <taxon>Pseudomonadales</taxon>
        <taxon>Pseudomonadaceae</taxon>
        <taxon>Pseudomonas</taxon>
    </lineage>
</organism>
<name>A0A1H5C5C8_PSEAG</name>
<reference evidence="2" key="1">
    <citation type="submission" date="2016-10" db="EMBL/GenBank/DDBJ databases">
        <authorList>
            <person name="Varghese N."/>
            <person name="Submissions S."/>
        </authorList>
    </citation>
    <scope>NUCLEOTIDE SEQUENCE [LARGE SCALE GENOMIC DNA]</scope>
    <source>
        <strain evidence="2">DSM 12111</strain>
    </source>
</reference>
<dbReference type="PIRSF" id="PIRSF020680">
    <property type="entry name" value="PhnH"/>
    <property type="match status" value="1"/>
</dbReference>
<dbReference type="STRING" id="53406.SAMN05421553_2983"/>
<dbReference type="Gene3D" id="3.40.50.11310">
    <property type="entry name" value="Bacterial phosphonate metabolism protein PhnH"/>
    <property type="match status" value="1"/>
</dbReference>
<dbReference type="OrthoDB" id="9814509at2"/>
<dbReference type="NCBIfam" id="TIGR03292">
    <property type="entry name" value="PhnH_redo"/>
    <property type="match status" value="1"/>
</dbReference>
<proteinExistence type="predicted"/>
<dbReference type="GO" id="GO:0019634">
    <property type="term" value="P:organic phosphonate metabolic process"/>
    <property type="evidence" value="ECO:0007669"/>
    <property type="project" value="InterPro"/>
</dbReference>
<dbReference type="RefSeq" id="WP_090382986.1">
    <property type="nucleotide sequence ID" value="NZ_CP156749.1"/>
</dbReference>
<dbReference type="Pfam" id="PF05845">
    <property type="entry name" value="PhnH"/>
    <property type="match status" value="1"/>
</dbReference>
<dbReference type="Proteomes" id="UP000242849">
    <property type="component" value="Unassembled WGS sequence"/>
</dbReference>
<dbReference type="AlphaFoldDB" id="A0A1H5C5C8"/>